<dbReference type="PANTHER" id="PTHR42760:SF133">
    <property type="entry name" value="3-OXOACYL-[ACYL-CARRIER-PROTEIN] REDUCTASE"/>
    <property type="match status" value="1"/>
</dbReference>
<dbReference type="GO" id="GO:0048038">
    <property type="term" value="F:quinone binding"/>
    <property type="evidence" value="ECO:0007669"/>
    <property type="project" value="TreeGrafter"/>
</dbReference>
<dbReference type="FunFam" id="3.40.50.720:FF:000084">
    <property type="entry name" value="Short-chain dehydrogenase reductase"/>
    <property type="match status" value="1"/>
</dbReference>
<comment type="similarity">
    <text evidence="1 3">Belongs to the short-chain dehydrogenases/reductases (SDR) family.</text>
</comment>
<dbReference type="GO" id="GO:0016616">
    <property type="term" value="F:oxidoreductase activity, acting on the CH-OH group of donors, NAD or NADP as acceptor"/>
    <property type="evidence" value="ECO:0007669"/>
    <property type="project" value="TreeGrafter"/>
</dbReference>
<dbReference type="PRINTS" id="PR00080">
    <property type="entry name" value="SDRFAMILY"/>
</dbReference>
<evidence type="ECO:0000313" key="5">
    <source>
        <dbReference type="Proteomes" id="UP000177103"/>
    </source>
</evidence>
<organism evidence="4 5">
    <name type="scientific">Candidatus Woykebacteria bacterium RBG_13_40_7b</name>
    <dbReference type="NCBI Taxonomy" id="1802594"/>
    <lineage>
        <taxon>Bacteria</taxon>
        <taxon>Candidatus Woykeibacteriota</taxon>
    </lineage>
</organism>
<dbReference type="EMBL" id="MHCQ01000042">
    <property type="protein sequence ID" value="OGY23534.1"/>
    <property type="molecule type" value="Genomic_DNA"/>
</dbReference>
<proteinExistence type="inferred from homology"/>
<evidence type="ECO:0000256" key="1">
    <source>
        <dbReference type="ARBA" id="ARBA00006484"/>
    </source>
</evidence>
<dbReference type="Gene3D" id="3.40.50.720">
    <property type="entry name" value="NAD(P)-binding Rossmann-like Domain"/>
    <property type="match status" value="1"/>
</dbReference>
<comment type="caution">
    <text evidence="4">The sequence shown here is derived from an EMBL/GenBank/DDBJ whole genome shotgun (WGS) entry which is preliminary data.</text>
</comment>
<dbReference type="GO" id="GO:0006633">
    <property type="term" value="P:fatty acid biosynthetic process"/>
    <property type="evidence" value="ECO:0007669"/>
    <property type="project" value="TreeGrafter"/>
</dbReference>
<dbReference type="Pfam" id="PF00106">
    <property type="entry name" value="adh_short"/>
    <property type="match status" value="1"/>
</dbReference>
<dbReference type="AlphaFoldDB" id="A0A1G1W7F1"/>
<sequence length="283" mass="30976">MRTLADKNAIVTGGARGVGRAITERFIKDGAKVLICSRSIEELKKTSKEIDPSGKSLSFLEADVSNYKECQKLFAYAKKIFKTLDILVNNAGIYGPIGLSETNPPKDWLKTIEINLMGTVYCTQLALGQMKHQKHGKIINLAGAGVGGKKPLSRFSAYYTSKAAVAAYTEVVSNEAIDYNIQVNCISPGAINTYFTDYLIAHGPEKAGPMYEQALKQKEGGGDSPELGANLVSFLASDQSNNVTGKILSAKWDKINLLKKLSPEDLNKYTLRRIDEELFGEKR</sequence>
<protein>
    <recommendedName>
        <fullName evidence="6">Dehydrogenase</fullName>
    </recommendedName>
</protein>
<dbReference type="InterPro" id="IPR036291">
    <property type="entry name" value="NAD(P)-bd_dom_sf"/>
</dbReference>
<keyword evidence="2" id="KW-0560">Oxidoreductase</keyword>
<dbReference type="InterPro" id="IPR002347">
    <property type="entry name" value="SDR_fam"/>
</dbReference>
<reference evidence="4 5" key="1">
    <citation type="journal article" date="2016" name="Nat. Commun.">
        <title>Thousands of microbial genomes shed light on interconnected biogeochemical processes in an aquifer system.</title>
        <authorList>
            <person name="Anantharaman K."/>
            <person name="Brown C.T."/>
            <person name="Hug L.A."/>
            <person name="Sharon I."/>
            <person name="Castelle C.J."/>
            <person name="Probst A.J."/>
            <person name="Thomas B.C."/>
            <person name="Singh A."/>
            <person name="Wilkins M.J."/>
            <person name="Karaoz U."/>
            <person name="Brodie E.L."/>
            <person name="Williams K.H."/>
            <person name="Hubbard S.S."/>
            <person name="Banfield J.F."/>
        </authorList>
    </citation>
    <scope>NUCLEOTIDE SEQUENCE [LARGE SCALE GENOMIC DNA]</scope>
</reference>
<evidence type="ECO:0008006" key="6">
    <source>
        <dbReference type="Google" id="ProtNLM"/>
    </source>
</evidence>
<dbReference type="PANTHER" id="PTHR42760">
    <property type="entry name" value="SHORT-CHAIN DEHYDROGENASES/REDUCTASES FAMILY MEMBER"/>
    <property type="match status" value="1"/>
</dbReference>
<dbReference type="Proteomes" id="UP000177103">
    <property type="component" value="Unassembled WGS sequence"/>
</dbReference>
<evidence type="ECO:0000313" key="4">
    <source>
        <dbReference type="EMBL" id="OGY23534.1"/>
    </source>
</evidence>
<accession>A0A1G1W7F1</accession>
<evidence type="ECO:0000256" key="3">
    <source>
        <dbReference type="RuleBase" id="RU000363"/>
    </source>
</evidence>
<dbReference type="CDD" id="cd05233">
    <property type="entry name" value="SDR_c"/>
    <property type="match status" value="1"/>
</dbReference>
<evidence type="ECO:0000256" key="2">
    <source>
        <dbReference type="ARBA" id="ARBA00023002"/>
    </source>
</evidence>
<dbReference type="SUPFAM" id="SSF51735">
    <property type="entry name" value="NAD(P)-binding Rossmann-fold domains"/>
    <property type="match status" value="1"/>
</dbReference>
<dbReference type="PRINTS" id="PR00081">
    <property type="entry name" value="GDHRDH"/>
</dbReference>
<gene>
    <name evidence="4" type="ORF">A2Y57_01560</name>
</gene>
<name>A0A1G1W7F1_9BACT</name>